<feature type="transmembrane region" description="Helical" evidence="12">
    <location>
        <begin position="210"/>
        <end position="232"/>
    </location>
</feature>
<protein>
    <recommendedName>
        <fullName evidence="13">Neurotransmitter-gated ion-channel ligand-binding domain-containing protein</fullName>
    </recommendedName>
</protein>
<evidence type="ECO:0000313" key="14">
    <source>
        <dbReference type="EMBL" id="ELU10819.1"/>
    </source>
</evidence>
<comment type="similarity">
    <text evidence="1">Belongs to the ligand-gated ion channel (TC 1.A.9) family. Acetylcholine receptor (TC 1.A.9.1) subfamily.</text>
</comment>
<keyword evidence="12" id="KW-1133">Transmembrane helix</keyword>
<keyword evidence="6" id="KW-0406">Ion transport</keyword>
<evidence type="ECO:0000256" key="4">
    <source>
        <dbReference type="ARBA" id="ARBA00022692"/>
    </source>
</evidence>
<evidence type="ECO:0000256" key="1">
    <source>
        <dbReference type="ARBA" id="ARBA00009237"/>
    </source>
</evidence>
<dbReference type="GO" id="GO:0045211">
    <property type="term" value="C:postsynaptic membrane"/>
    <property type="evidence" value="ECO:0007669"/>
    <property type="project" value="InterPro"/>
</dbReference>
<keyword evidence="9" id="KW-1071">Ligand-gated ion channel</keyword>
<evidence type="ECO:0000313" key="15">
    <source>
        <dbReference type="EnsemblMetazoa" id="CapteP115421"/>
    </source>
</evidence>
<name>R7UWW3_CAPTE</name>
<keyword evidence="8" id="KW-0675">Receptor</keyword>
<keyword evidence="4 12" id="KW-0812">Transmembrane</keyword>
<evidence type="ECO:0000256" key="7">
    <source>
        <dbReference type="ARBA" id="ARBA00023136"/>
    </source>
</evidence>
<dbReference type="PRINTS" id="PR00254">
    <property type="entry name" value="NICOTINICR"/>
</dbReference>
<keyword evidence="5" id="KW-0770">Synapse</keyword>
<dbReference type="PRINTS" id="PR00252">
    <property type="entry name" value="NRIONCHANNEL"/>
</dbReference>
<keyword evidence="10" id="KW-0407">Ion channel</keyword>
<keyword evidence="2" id="KW-0813">Transport</keyword>
<keyword evidence="16" id="KW-1185">Reference proteome</keyword>
<dbReference type="PANTHER" id="PTHR18945">
    <property type="entry name" value="NEUROTRANSMITTER GATED ION CHANNEL"/>
    <property type="match status" value="1"/>
</dbReference>
<reference evidence="16" key="1">
    <citation type="submission" date="2012-12" db="EMBL/GenBank/DDBJ databases">
        <authorList>
            <person name="Hellsten U."/>
            <person name="Grimwood J."/>
            <person name="Chapman J.A."/>
            <person name="Shapiro H."/>
            <person name="Aerts A."/>
            <person name="Otillar R.P."/>
            <person name="Terry A.Y."/>
            <person name="Boore J.L."/>
            <person name="Simakov O."/>
            <person name="Marletaz F."/>
            <person name="Cho S.-J."/>
            <person name="Edsinger-Gonzales E."/>
            <person name="Havlak P."/>
            <person name="Kuo D.-H."/>
            <person name="Larsson T."/>
            <person name="Lv J."/>
            <person name="Arendt D."/>
            <person name="Savage R."/>
            <person name="Osoegawa K."/>
            <person name="de Jong P."/>
            <person name="Lindberg D.R."/>
            <person name="Seaver E.C."/>
            <person name="Weisblat D.A."/>
            <person name="Putnam N.H."/>
            <person name="Grigoriev I.V."/>
            <person name="Rokhsar D.S."/>
        </authorList>
    </citation>
    <scope>NUCLEOTIDE SEQUENCE</scope>
    <source>
        <strain evidence="16">I ESC-2004</strain>
    </source>
</reference>
<evidence type="ECO:0000256" key="3">
    <source>
        <dbReference type="ARBA" id="ARBA00022475"/>
    </source>
</evidence>
<evidence type="ECO:0000256" key="11">
    <source>
        <dbReference type="ARBA" id="ARBA00034099"/>
    </source>
</evidence>
<evidence type="ECO:0000256" key="9">
    <source>
        <dbReference type="ARBA" id="ARBA00023286"/>
    </source>
</evidence>
<evidence type="ECO:0000313" key="16">
    <source>
        <dbReference type="Proteomes" id="UP000014760"/>
    </source>
</evidence>
<evidence type="ECO:0000256" key="10">
    <source>
        <dbReference type="ARBA" id="ARBA00023303"/>
    </source>
</evidence>
<reference evidence="14 16" key="2">
    <citation type="journal article" date="2013" name="Nature">
        <title>Insights into bilaterian evolution from three spiralian genomes.</title>
        <authorList>
            <person name="Simakov O."/>
            <person name="Marletaz F."/>
            <person name="Cho S.J."/>
            <person name="Edsinger-Gonzales E."/>
            <person name="Havlak P."/>
            <person name="Hellsten U."/>
            <person name="Kuo D.H."/>
            <person name="Larsson T."/>
            <person name="Lv J."/>
            <person name="Arendt D."/>
            <person name="Savage R."/>
            <person name="Osoegawa K."/>
            <person name="de Jong P."/>
            <person name="Grimwood J."/>
            <person name="Chapman J.A."/>
            <person name="Shapiro H."/>
            <person name="Aerts A."/>
            <person name="Otillar R.P."/>
            <person name="Terry A.Y."/>
            <person name="Boore J.L."/>
            <person name="Grigoriev I.V."/>
            <person name="Lindberg D.R."/>
            <person name="Seaver E.C."/>
            <person name="Weisblat D.A."/>
            <person name="Putnam N.H."/>
            <person name="Rokhsar D.S."/>
        </authorList>
    </citation>
    <scope>NUCLEOTIDE SEQUENCE</scope>
    <source>
        <strain evidence="14 16">I ESC-2004</strain>
    </source>
</reference>
<dbReference type="STRING" id="283909.R7UWW3"/>
<dbReference type="GO" id="GO:0022848">
    <property type="term" value="F:acetylcholine-gated monoatomic cation-selective channel activity"/>
    <property type="evidence" value="ECO:0007669"/>
    <property type="project" value="InterPro"/>
</dbReference>
<dbReference type="FunFam" id="2.70.170.10:FF:000016">
    <property type="entry name" value="Nicotinic acetylcholine receptor subunit"/>
    <property type="match status" value="1"/>
</dbReference>
<dbReference type="GO" id="GO:0004888">
    <property type="term" value="F:transmembrane signaling receptor activity"/>
    <property type="evidence" value="ECO:0007669"/>
    <property type="project" value="InterPro"/>
</dbReference>
<dbReference type="Gene3D" id="2.70.170.10">
    <property type="entry name" value="Neurotransmitter-gated ion-channel ligand-binding domain"/>
    <property type="match status" value="1"/>
</dbReference>
<accession>R7UWW3</accession>
<dbReference type="InterPro" id="IPR002394">
    <property type="entry name" value="Nicotinic_acetylcholine_rcpt"/>
</dbReference>
<gene>
    <name evidence="14" type="ORF">CAPTEDRAFT_115421</name>
</gene>
<dbReference type="InterPro" id="IPR036734">
    <property type="entry name" value="Neur_chan_lig-bd_sf"/>
</dbReference>
<dbReference type="AlphaFoldDB" id="R7UWW3"/>
<dbReference type="Proteomes" id="UP000014760">
    <property type="component" value="Unassembled WGS sequence"/>
</dbReference>
<dbReference type="EMBL" id="AMQN01000920">
    <property type="status" value="NOT_ANNOTATED_CDS"/>
    <property type="molecule type" value="Genomic_DNA"/>
</dbReference>
<proteinExistence type="inferred from homology"/>
<dbReference type="Pfam" id="PF02931">
    <property type="entry name" value="Neur_chan_LBD"/>
    <property type="match status" value="1"/>
</dbReference>
<keyword evidence="7 12" id="KW-0472">Membrane</keyword>
<dbReference type="EMBL" id="KB297234">
    <property type="protein sequence ID" value="ELU10819.1"/>
    <property type="molecule type" value="Genomic_DNA"/>
</dbReference>
<dbReference type="EnsemblMetazoa" id="CapteT115421">
    <property type="protein sequence ID" value="CapteP115421"/>
    <property type="gene ID" value="CapteG115421"/>
</dbReference>
<dbReference type="InterPro" id="IPR006201">
    <property type="entry name" value="Neur_channel"/>
</dbReference>
<evidence type="ECO:0000256" key="2">
    <source>
        <dbReference type="ARBA" id="ARBA00022448"/>
    </source>
</evidence>
<dbReference type="SUPFAM" id="SSF63712">
    <property type="entry name" value="Nicotinic receptor ligand binding domain-like"/>
    <property type="match status" value="1"/>
</dbReference>
<evidence type="ECO:0000256" key="5">
    <source>
        <dbReference type="ARBA" id="ARBA00023018"/>
    </source>
</evidence>
<reference evidence="15" key="3">
    <citation type="submission" date="2015-06" db="UniProtKB">
        <authorList>
            <consortium name="EnsemblMetazoa"/>
        </authorList>
    </citation>
    <scope>IDENTIFICATION</scope>
</reference>
<keyword evidence="3" id="KW-1003">Cell membrane</keyword>
<evidence type="ECO:0000256" key="6">
    <source>
        <dbReference type="ARBA" id="ARBA00023065"/>
    </source>
</evidence>
<organism evidence="14">
    <name type="scientific">Capitella teleta</name>
    <name type="common">Polychaete worm</name>
    <dbReference type="NCBI Taxonomy" id="283909"/>
    <lineage>
        <taxon>Eukaryota</taxon>
        <taxon>Metazoa</taxon>
        <taxon>Spiralia</taxon>
        <taxon>Lophotrochozoa</taxon>
        <taxon>Annelida</taxon>
        <taxon>Polychaeta</taxon>
        <taxon>Sedentaria</taxon>
        <taxon>Scolecida</taxon>
        <taxon>Capitellidae</taxon>
        <taxon>Capitella</taxon>
    </lineage>
</organism>
<evidence type="ECO:0000256" key="12">
    <source>
        <dbReference type="SAM" id="Phobius"/>
    </source>
</evidence>
<sequence length="244" mass="28469">MLDRYREISPLSRPVSNSSHTVRVNFGLGLQKILDIDEKNQVITTYLWLHHEWKDDFLSWDPAEFDGLTKIRLPVNDIWSPDIVLYNDVSNGQNLRKDEANSRVTVAYDGTITWIPRCIVHSSCEVNPREFPFDQQTCSLKFGSWTHSVNEIDVEFVGGLAEFALDDYMPNTEWDMVENYARKNEIKYSCCDDLFSDLTYEIVLRRRPVYFARFMLLPIIILSLLVLVIFWIPPQRPDRTGLGE</sequence>
<feature type="domain" description="Neurotransmitter-gated ion-channel ligand-binding" evidence="13">
    <location>
        <begin position="10"/>
        <end position="208"/>
    </location>
</feature>
<dbReference type="OMA" id="TIPMANE"/>
<dbReference type="HOGENOM" id="CLU_018074_2_2_1"/>
<dbReference type="CDD" id="cd18997">
    <property type="entry name" value="LGIC_ECD_nAChR"/>
    <property type="match status" value="1"/>
</dbReference>
<evidence type="ECO:0000259" key="13">
    <source>
        <dbReference type="Pfam" id="PF02931"/>
    </source>
</evidence>
<dbReference type="OrthoDB" id="5975154at2759"/>
<dbReference type="InterPro" id="IPR006202">
    <property type="entry name" value="Neur_chan_lig-bd"/>
</dbReference>
<evidence type="ECO:0000256" key="8">
    <source>
        <dbReference type="ARBA" id="ARBA00023170"/>
    </source>
</evidence>
<comment type="subcellular location">
    <subcellularLocation>
        <location evidence="11">Synaptic cell membrane</location>
        <topology evidence="11">Multi-pass membrane protein</topology>
    </subcellularLocation>
</comment>